<name>A0A1S9DXB9_ASPOZ</name>
<dbReference type="Proteomes" id="UP000190312">
    <property type="component" value="Unassembled WGS sequence"/>
</dbReference>
<sequence>MATVVLVTGASIGREGCLTALSIPHLDRASIKPRAGPPPHRPLVQCGLCTHHRSRDGSSGVVVLDSDRLAVGHEVWRSRRGHVPGQPASNDSEEAAQHHVDLLDAGLHLDSPISQPTEMSYFLQRLRLAEIPRGIVDHTPMAVTSAGGASYYTHVTAIDFELDQMIHDIPSFFHLDTYKCSSDSTTSGIFIQAYLPSSVIHTQCCKLYLTYSRILHPDRTTTWPTRPHETCLKSARQLIRAEAQLERAQHPFVQM</sequence>
<accession>A0A1S9DXB9</accession>
<dbReference type="EMBL" id="MKZY01000002">
    <property type="protein sequence ID" value="OOO13670.1"/>
    <property type="molecule type" value="Genomic_DNA"/>
</dbReference>
<dbReference type="CDD" id="cd12148">
    <property type="entry name" value="fungal_TF_MHR"/>
    <property type="match status" value="1"/>
</dbReference>
<comment type="caution">
    <text evidence="1">The sequence shown here is derived from an EMBL/GenBank/DDBJ whole genome shotgun (WGS) entry which is preliminary data.</text>
</comment>
<evidence type="ECO:0000313" key="2">
    <source>
        <dbReference type="Proteomes" id="UP000190312"/>
    </source>
</evidence>
<proteinExistence type="predicted"/>
<dbReference type="eggNOG" id="ENOG502SJ9D">
    <property type="taxonomic scope" value="Eukaryota"/>
</dbReference>
<dbReference type="VEuPathDB" id="FungiDB:AO090308000007"/>
<gene>
    <name evidence="1" type="ORF">OAory_01014190</name>
</gene>
<organism evidence="1 2">
    <name type="scientific">Aspergillus oryzae</name>
    <name type="common">Yellow koji mold</name>
    <dbReference type="NCBI Taxonomy" id="5062"/>
    <lineage>
        <taxon>Eukaryota</taxon>
        <taxon>Fungi</taxon>
        <taxon>Dikarya</taxon>
        <taxon>Ascomycota</taxon>
        <taxon>Pezizomycotina</taxon>
        <taxon>Eurotiomycetes</taxon>
        <taxon>Eurotiomycetidae</taxon>
        <taxon>Eurotiales</taxon>
        <taxon>Aspergillaceae</taxon>
        <taxon>Aspergillus</taxon>
        <taxon>Aspergillus subgen. Circumdati</taxon>
    </lineage>
</organism>
<protein>
    <submittedName>
        <fullName evidence="1">Uncharacterized protein</fullName>
    </submittedName>
</protein>
<reference evidence="1 2" key="1">
    <citation type="submission" date="2016-10" db="EMBL/GenBank/DDBJ databases">
        <title>Genome sequencing of Aspergillus oryzae BCC7051.</title>
        <authorList>
            <person name="Thammarongtham C."/>
            <person name="Vorapreeda T."/>
            <person name="Nookaew I."/>
            <person name="Srisuk T."/>
            <person name="Land M."/>
            <person name="Jeennor S."/>
            <person name="Laoteng K."/>
        </authorList>
    </citation>
    <scope>NUCLEOTIDE SEQUENCE [LARGE SCALE GENOMIC DNA]</scope>
    <source>
        <strain evidence="1 2">BCC7051</strain>
    </source>
</reference>
<dbReference type="AlphaFoldDB" id="A0A1S9DXB9"/>
<evidence type="ECO:0000313" key="1">
    <source>
        <dbReference type="EMBL" id="OOO13670.1"/>
    </source>
</evidence>